<protein>
    <recommendedName>
        <fullName evidence="4">DUF654-domain-containing protein</fullName>
    </recommendedName>
</protein>
<evidence type="ECO:0000256" key="1">
    <source>
        <dbReference type="SAM" id="MobiDB-lite"/>
    </source>
</evidence>
<feature type="region of interest" description="Disordered" evidence="1">
    <location>
        <begin position="621"/>
        <end position="642"/>
    </location>
</feature>
<feature type="compositionally biased region" description="Low complexity" evidence="1">
    <location>
        <begin position="108"/>
        <end position="117"/>
    </location>
</feature>
<reference evidence="2 3" key="1">
    <citation type="submission" date="2023-11" db="EMBL/GenBank/DDBJ databases">
        <title>Draft genome sequence and annotation of the polyextremotolerant black yeast-like fungus Aureobasidium pullulans NRRL 62042.</title>
        <authorList>
            <person name="Dielentheis-Frenken M.R.E."/>
            <person name="Wibberg D."/>
            <person name="Blank L.M."/>
            <person name="Tiso T."/>
        </authorList>
    </citation>
    <scope>NUCLEOTIDE SEQUENCE [LARGE SCALE GENOMIC DNA]</scope>
    <source>
        <strain evidence="2 3">NRRL 62042</strain>
    </source>
</reference>
<dbReference type="InterPro" id="IPR006994">
    <property type="entry name" value="TCF25/Rqc1"/>
</dbReference>
<name>A0ABR0TVH9_AURPU</name>
<feature type="compositionally biased region" description="Basic and acidic residues" evidence="1">
    <location>
        <begin position="9"/>
        <end position="24"/>
    </location>
</feature>
<feature type="region of interest" description="Disordered" evidence="1">
    <location>
        <begin position="1"/>
        <end position="122"/>
    </location>
</feature>
<dbReference type="PANTHER" id="PTHR22684:SF0">
    <property type="entry name" value="RIBOSOME QUALITY CONTROL COMPLEX SUBUNIT TCF25"/>
    <property type="match status" value="1"/>
</dbReference>
<feature type="compositionally biased region" description="Low complexity" evidence="1">
    <location>
        <begin position="196"/>
        <end position="208"/>
    </location>
</feature>
<feature type="compositionally biased region" description="Low complexity" evidence="1">
    <location>
        <begin position="84"/>
        <end position="95"/>
    </location>
</feature>
<feature type="compositionally biased region" description="Acidic residues" evidence="1">
    <location>
        <begin position="57"/>
        <end position="81"/>
    </location>
</feature>
<evidence type="ECO:0008006" key="4">
    <source>
        <dbReference type="Google" id="ProtNLM"/>
    </source>
</evidence>
<dbReference type="Proteomes" id="UP001341245">
    <property type="component" value="Unassembled WGS sequence"/>
</dbReference>
<gene>
    <name evidence="2" type="ORF">QM012_004906</name>
</gene>
<evidence type="ECO:0000313" key="2">
    <source>
        <dbReference type="EMBL" id="KAK6008092.1"/>
    </source>
</evidence>
<feature type="compositionally biased region" description="Basic and acidic residues" evidence="1">
    <location>
        <begin position="626"/>
        <end position="642"/>
    </location>
</feature>
<dbReference type="Pfam" id="PF04910">
    <property type="entry name" value="Tcf25"/>
    <property type="match status" value="1"/>
</dbReference>
<sequence>MSSRALRKAQREREEQEQLRKLQEEQQEDQDDESEEEEAPAAAPSKQSLFAMLNQDGADDDDDEDDAEEDYVQPEESEDEPEKQTQPTQPAPKQSTKSKKKKKKAKKAQSTNATSSKQDPALDDIDLALKSLSTKGSGSATPTNTADPSTTEVCRLLSVDTSSLHAANEMRRLFGRAALEGDHDDDNAGGRRRNRGGAQQVGLAAALGRRPGQGGRSDGLAALSRRRNIFIQGKEEWPVATSGGLGMEVIEKRSDGTVEYAFVHNRTYQDVQGQFETCVASMDPQRMVLLLQHNPYHISTLLQVSEIAKQERDHTTSGDLLERALFSFGRAVHSTFSTNLQQGKARLDFRRPENREFWLAACRYISNLGMRSTWRTVYEWSKLLLSLDPENDPYCISLVIDQYAIRGRQPQNFLDLVNNPIFTSKWKHLPNVQLSRALALIKVGDAAKGKQSLYTAVSRFPWVVARLYQELNLDPPPSVWGKTPRTDSEKLHSEAYATRAKDLWNTPEASELLVEVSSAVSSEIPDPPVVDRDITLNEGRHVLMSDTPTLIALLPRSITAKVTSASDPLPPPDNISTYTPASGMSHRAAQPPSGALGGAAESLRELQGLYRFFSELFPWFNPTGEGEERPQPNEEEIERRIAESGVPEEVIVQRTQRLMELQQRLISIGGPEAEAEAEAAHANEFAATVEDAEDEDE</sequence>
<feature type="region of interest" description="Disordered" evidence="1">
    <location>
        <begin position="180"/>
        <end position="218"/>
    </location>
</feature>
<dbReference type="PANTHER" id="PTHR22684">
    <property type="entry name" value="NULP1-RELATED"/>
    <property type="match status" value="1"/>
</dbReference>
<organism evidence="2 3">
    <name type="scientific">Aureobasidium pullulans</name>
    <name type="common">Black yeast</name>
    <name type="synonym">Pullularia pullulans</name>
    <dbReference type="NCBI Taxonomy" id="5580"/>
    <lineage>
        <taxon>Eukaryota</taxon>
        <taxon>Fungi</taxon>
        <taxon>Dikarya</taxon>
        <taxon>Ascomycota</taxon>
        <taxon>Pezizomycotina</taxon>
        <taxon>Dothideomycetes</taxon>
        <taxon>Dothideomycetidae</taxon>
        <taxon>Dothideales</taxon>
        <taxon>Saccotheciaceae</taxon>
        <taxon>Aureobasidium</taxon>
    </lineage>
</organism>
<accession>A0ABR0TVH9</accession>
<dbReference type="EMBL" id="JASGXD010000002">
    <property type="protein sequence ID" value="KAK6008092.1"/>
    <property type="molecule type" value="Genomic_DNA"/>
</dbReference>
<comment type="caution">
    <text evidence="2">The sequence shown here is derived from an EMBL/GenBank/DDBJ whole genome shotgun (WGS) entry which is preliminary data.</text>
</comment>
<feature type="compositionally biased region" description="Basic residues" evidence="1">
    <location>
        <begin position="96"/>
        <end position="107"/>
    </location>
</feature>
<keyword evidence="3" id="KW-1185">Reference proteome</keyword>
<feature type="compositionally biased region" description="Acidic residues" evidence="1">
    <location>
        <begin position="25"/>
        <end position="39"/>
    </location>
</feature>
<proteinExistence type="predicted"/>
<evidence type="ECO:0000313" key="3">
    <source>
        <dbReference type="Proteomes" id="UP001341245"/>
    </source>
</evidence>